<protein>
    <submittedName>
        <fullName evidence="2">Uncharacterized protein</fullName>
    </submittedName>
</protein>
<dbReference type="EMBL" id="DXFT01000046">
    <property type="protein sequence ID" value="HIX02936.1"/>
    <property type="molecule type" value="Genomic_DNA"/>
</dbReference>
<evidence type="ECO:0000256" key="1">
    <source>
        <dbReference type="SAM" id="MobiDB-lite"/>
    </source>
</evidence>
<name>A0A9D2AB38_9BACT</name>
<accession>A0A9D2AB38</accession>
<evidence type="ECO:0000313" key="2">
    <source>
        <dbReference type="EMBL" id="HIX02936.1"/>
    </source>
</evidence>
<comment type="caution">
    <text evidence="2">The sequence shown here is derived from an EMBL/GenBank/DDBJ whole genome shotgun (WGS) entry which is preliminary data.</text>
</comment>
<proteinExistence type="predicted"/>
<reference evidence="2" key="1">
    <citation type="journal article" date="2021" name="PeerJ">
        <title>Extensive microbial diversity within the chicken gut microbiome revealed by metagenomics and culture.</title>
        <authorList>
            <person name="Gilroy R."/>
            <person name="Ravi A."/>
            <person name="Getino M."/>
            <person name="Pursley I."/>
            <person name="Horton D.L."/>
            <person name="Alikhan N.F."/>
            <person name="Baker D."/>
            <person name="Gharbi K."/>
            <person name="Hall N."/>
            <person name="Watson M."/>
            <person name="Adriaenssens E.M."/>
            <person name="Foster-Nyarko E."/>
            <person name="Jarju S."/>
            <person name="Secka A."/>
            <person name="Antonio M."/>
            <person name="Oren A."/>
            <person name="Chaudhuri R.R."/>
            <person name="La Ragione R."/>
            <person name="Hildebrand F."/>
            <person name="Pallen M.J."/>
        </authorList>
    </citation>
    <scope>NUCLEOTIDE SEQUENCE</scope>
    <source>
        <strain evidence="2">23274</strain>
    </source>
</reference>
<dbReference type="AlphaFoldDB" id="A0A9D2AB38"/>
<dbReference type="Proteomes" id="UP000824202">
    <property type="component" value="Unassembled WGS sequence"/>
</dbReference>
<feature type="region of interest" description="Disordered" evidence="1">
    <location>
        <begin position="29"/>
        <end position="56"/>
    </location>
</feature>
<organism evidence="2 3">
    <name type="scientific">Candidatus Odoribacter faecigallinarum</name>
    <dbReference type="NCBI Taxonomy" id="2838706"/>
    <lineage>
        <taxon>Bacteria</taxon>
        <taxon>Pseudomonadati</taxon>
        <taxon>Bacteroidota</taxon>
        <taxon>Bacteroidia</taxon>
        <taxon>Bacteroidales</taxon>
        <taxon>Odoribacteraceae</taxon>
        <taxon>Odoribacter</taxon>
    </lineage>
</organism>
<reference evidence="2" key="2">
    <citation type="submission" date="2021-04" db="EMBL/GenBank/DDBJ databases">
        <authorList>
            <person name="Gilroy R."/>
        </authorList>
    </citation>
    <scope>NUCLEOTIDE SEQUENCE</scope>
    <source>
        <strain evidence="2">23274</strain>
    </source>
</reference>
<feature type="compositionally biased region" description="Basic and acidic residues" evidence="1">
    <location>
        <begin position="42"/>
        <end position="56"/>
    </location>
</feature>
<gene>
    <name evidence="2" type="ORF">H9863_02315</name>
</gene>
<evidence type="ECO:0000313" key="3">
    <source>
        <dbReference type="Proteomes" id="UP000824202"/>
    </source>
</evidence>
<sequence>MKQPVFDKAYVKDRLLVHSEDKTKSNVIPVTHPQIPRSSAHANERKKGDKSELKRL</sequence>